<dbReference type="PANTHER" id="PTHR42831">
    <property type="entry name" value="FE-S PROTEIN MATURATION AUXILIARY FACTOR YITW"/>
    <property type="match status" value="1"/>
</dbReference>
<dbReference type="InterPro" id="IPR034904">
    <property type="entry name" value="FSCA_dom_sf"/>
</dbReference>
<proteinExistence type="predicted"/>
<accession>A0A935KBY9</accession>
<dbReference type="PANTHER" id="PTHR42831:SF1">
    <property type="entry name" value="FE-S PROTEIN MATURATION AUXILIARY FACTOR YITW"/>
    <property type="match status" value="1"/>
</dbReference>
<evidence type="ECO:0000313" key="3">
    <source>
        <dbReference type="Proteomes" id="UP000739411"/>
    </source>
</evidence>
<dbReference type="InterPro" id="IPR002744">
    <property type="entry name" value="MIP18-like"/>
</dbReference>
<dbReference type="AlphaFoldDB" id="A0A935KBY9"/>
<reference evidence="2 3" key="1">
    <citation type="submission" date="2020-10" db="EMBL/GenBank/DDBJ databases">
        <title>Connecting structure to function with the recovery of over 1000 high-quality activated sludge metagenome-assembled genomes encoding full-length rRNA genes using long-read sequencing.</title>
        <authorList>
            <person name="Singleton C.M."/>
            <person name="Petriglieri F."/>
            <person name="Kristensen J.M."/>
            <person name="Kirkegaard R.H."/>
            <person name="Michaelsen T.Y."/>
            <person name="Andersen M.H."/>
            <person name="Karst S.M."/>
            <person name="Dueholm M.S."/>
            <person name="Nielsen P.H."/>
            <person name="Albertsen M."/>
        </authorList>
    </citation>
    <scope>NUCLEOTIDE SEQUENCE [LARGE SCALE GENOMIC DNA]</scope>
    <source>
        <strain evidence="2">EsbW_18-Q3-R4-48_BATAC.463</strain>
    </source>
</reference>
<gene>
    <name evidence="2" type="ORF">IPJ38_13050</name>
</gene>
<feature type="domain" description="MIP18 family-like" evidence="1">
    <location>
        <begin position="8"/>
        <end position="69"/>
    </location>
</feature>
<comment type="caution">
    <text evidence="2">The sequence shown here is derived from an EMBL/GenBank/DDBJ whole genome shotgun (WGS) entry which is preliminary data.</text>
</comment>
<evidence type="ECO:0000259" key="1">
    <source>
        <dbReference type="Pfam" id="PF01883"/>
    </source>
</evidence>
<dbReference type="EMBL" id="JADJMS010000027">
    <property type="protein sequence ID" value="MBK7415901.1"/>
    <property type="molecule type" value="Genomic_DNA"/>
</dbReference>
<organism evidence="2 3">
    <name type="scientific">Candidatus Dechloromonas phosphorivorans</name>
    <dbReference type="NCBI Taxonomy" id="2899244"/>
    <lineage>
        <taxon>Bacteria</taxon>
        <taxon>Pseudomonadati</taxon>
        <taxon>Pseudomonadota</taxon>
        <taxon>Betaproteobacteria</taxon>
        <taxon>Rhodocyclales</taxon>
        <taxon>Azonexaceae</taxon>
        <taxon>Dechloromonas</taxon>
    </lineage>
</organism>
<dbReference type="InterPro" id="IPR052339">
    <property type="entry name" value="Fe-S_Maturation_MIP18"/>
</dbReference>
<evidence type="ECO:0000313" key="2">
    <source>
        <dbReference type="EMBL" id="MBK7415901.1"/>
    </source>
</evidence>
<dbReference type="Pfam" id="PF01883">
    <property type="entry name" value="FeS_assembly_P"/>
    <property type="match status" value="1"/>
</dbReference>
<name>A0A935KBY9_9RHOO</name>
<dbReference type="SUPFAM" id="SSF117916">
    <property type="entry name" value="Fe-S cluster assembly (FSCA) domain-like"/>
    <property type="match status" value="1"/>
</dbReference>
<protein>
    <submittedName>
        <fullName evidence="2">Metal-sulfur cluster assembly factor</fullName>
    </submittedName>
</protein>
<sequence length="110" mass="12486">MSAFPDTEQIRDALRRVADPEVGANIVDLGLVYRIEFTGSDLLIEMTMTSPACPMGEMIIDDAYAELDRILPDECQPEIRIVWEPSWNPTMMSEQCRLRLGWSDPPADQQ</sequence>
<dbReference type="Gene3D" id="3.30.300.130">
    <property type="entry name" value="Fe-S cluster assembly (FSCA)"/>
    <property type="match status" value="1"/>
</dbReference>
<dbReference type="Proteomes" id="UP000739411">
    <property type="component" value="Unassembled WGS sequence"/>
</dbReference>